<proteinExistence type="predicted"/>
<gene>
    <name evidence="1" type="ORF">jaqu_05900</name>
</gene>
<protein>
    <submittedName>
        <fullName evidence="1">Uncharacterized protein</fullName>
    </submittedName>
</protein>
<reference evidence="1 2" key="1">
    <citation type="submission" date="2015-02" db="EMBL/GenBank/DDBJ databases">
        <title>Genome Sequence of Jannaschia aquimarina DSM28248, a member of the Roseobacter clade.</title>
        <authorList>
            <person name="Voget S."/>
            <person name="Daniel R."/>
        </authorList>
    </citation>
    <scope>NUCLEOTIDE SEQUENCE [LARGE SCALE GENOMIC DNA]</scope>
    <source>
        <strain evidence="1 2">GSW-M26</strain>
    </source>
</reference>
<keyword evidence="2" id="KW-1185">Reference proteome</keyword>
<dbReference type="AlphaFoldDB" id="A0A0D1EJA7"/>
<dbReference type="STRING" id="935700.jaqu_05900"/>
<name>A0A0D1EJA7_9RHOB</name>
<sequence>MLTLELRPGSRQEGAMRVLICFLFSLAALPALAQEKPIPPEAFLNEAESRTLTFVMADDGSLVGIERFLGRDRTVWTQPTGRCAYGLVELRGPLLCFTYEDDAPGVEHCWTTFRLDDRLHVRSTLNGEVQRVEAITRDYVGCEGEPLS</sequence>
<dbReference type="EMBL" id="JYFE01000016">
    <property type="protein sequence ID" value="KIT17699.1"/>
    <property type="molecule type" value="Genomic_DNA"/>
</dbReference>
<evidence type="ECO:0000313" key="1">
    <source>
        <dbReference type="EMBL" id="KIT17699.1"/>
    </source>
</evidence>
<evidence type="ECO:0000313" key="2">
    <source>
        <dbReference type="Proteomes" id="UP000032232"/>
    </source>
</evidence>
<dbReference type="Proteomes" id="UP000032232">
    <property type="component" value="Unassembled WGS sequence"/>
</dbReference>
<comment type="caution">
    <text evidence="1">The sequence shown here is derived from an EMBL/GenBank/DDBJ whole genome shotgun (WGS) entry which is preliminary data.</text>
</comment>
<dbReference type="PATRIC" id="fig|935700.4.peg.624"/>
<organism evidence="1 2">
    <name type="scientific">Jannaschia aquimarina</name>
    <dbReference type="NCBI Taxonomy" id="935700"/>
    <lineage>
        <taxon>Bacteria</taxon>
        <taxon>Pseudomonadati</taxon>
        <taxon>Pseudomonadota</taxon>
        <taxon>Alphaproteobacteria</taxon>
        <taxon>Rhodobacterales</taxon>
        <taxon>Roseobacteraceae</taxon>
        <taxon>Jannaschia</taxon>
    </lineage>
</organism>
<accession>A0A0D1EJA7</accession>